<name>A0A4R2RL92_9FIRM</name>
<dbReference type="AlphaFoldDB" id="A0A4R2RL92"/>
<dbReference type="Pfam" id="PF07195">
    <property type="entry name" value="FliD_C"/>
    <property type="match status" value="2"/>
</dbReference>
<comment type="function">
    <text evidence="5">Required for morphogenesis and for the elongation of the flagellar filament by facilitating polymerization of the flagellin monomers at the tip of growing filament. Forms a capping structure, which prevents flagellin subunits (transported through the central channel of the flagellum) from leaking out without polymerization at the distal end.</text>
</comment>
<dbReference type="GO" id="GO:0007155">
    <property type="term" value="P:cell adhesion"/>
    <property type="evidence" value="ECO:0007669"/>
    <property type="project" value="InterPro"/>
</dbReference>
<keyword evidence="8" id="KW-0969">Cilium</keyword>
<dbReference type="PANTHER" id="PTHR30288">
    <property type="entry name" value="FLAGELLAR CAP/ASSEMBLY PROTEIN FLID"/>
    <property type="match status" value="1"/>
</dbReference>
<evidence type="ECO:0000313" key="9">
    <source>
        <dbReference type="Proteomes" id="UP000294813"/>
    </source>
</evidence>
<keyword evidence="4 5" id="KW-0975">Bacterial flagellum</keyword>
<comment type="subunit">
    <text evidence="2 5">Homopentamer.</text>
</comment>
<dbReference type="PANTHER" id="PTHR30288:SF0">
    <property type="entry name" value="FLAGELLAR HOOK-ASSOCIATED PROTEIN 2"/>
    <property type="match status" value="1"/>
</dbReference>
<comment type="caution">
    <text evidence="8">The sequence shown here is derived from an EMBL/GenBank/DDBJ whole genome shotgun (WGS) entry which is preliminary data.</text>
</comment>
<organism evidence="8 9">
    <name type="scientific">Heliophilum fasciatum</name>
    <dbReference type="NCBI Taxonomy" id="35700"/>
    <lineage>
        <taxon>Bacteria</taxon>
        <taxon>Bacillati</taxon>
        <taxon>Bacillota</taxon>
        <taxon>Clostridia</taxon>
        <taxon>Eubacteriales</taxon>
        <taxon>Heliobacteriaceae</taxon>
        <taxon>Heliophilum</taxon>
    </lineage>
</organism>
<feature type="domain" description="Flagellar hook-associated protein 2 C-terminal" evidence="7">
    <location>
        <begin position="234"/>
        <end position="307"/>
    </location>
</feature>
<dbReference type="GO" id="GO:0005576">
    <property type="term" value="C:extracellular region"/>
    <property type="evidence" value="ECO:0007669"/>
    <property type="project" value="UniProtKB-SubCell"/>
</dbReference>
<dbReference type="InterPro" id="IPR040026">
    <property type="entry name" value="FliD"/>
</dbReference>
<dbReference type="OrthoDB" id="2079010at2"/>
<gene>
    <name evidence="8" type="ORF">EDD73_11648</name>
</gene>
<feature type="domain" description="Flagellar hook-associated protein 2 C-terminal" evidence="7">
    <location>
        <begin position="323"/>
        <end position="410"/>
    </location>
</feature>
<feature type="domain" description="Flagellar hook-associated protein 2 N-terminal" evidence="6">
    <location>
        <begin position="53"/>
        <end position="120"/>
    </location>
</feature>
<dbReference type="Proteomes" id="UP000294813">
    <property type="component" value="Unassembled WGS sequence"/>
</dbReference>
<sequence>MINNFGYSAYKTMLSYVRPAVQYPPMMPPNRNFMPQQPPLFEQIASFNPWKEKTATAAQDVRQSFTQVKEASSTLNTTSKNNIFDVRKADVSNSNVLGVQASNRATVGTYKIEVSQVATAKQTTSNTLRSNDLQTMQAGTQSFGLQVGGVTKNVSVNFSSLDTNLGALNKVARAVNDAKAGVTARVVESTTDGVRYSKLVLTADKTGTANAFTLTAGSGDLLTATQMNHQTTEARNAKYSVDGKDYEQASNTVQLDNGKVTATLKGVTTNDNPVTVTVDRDRSAIIKQVSALIEEYNQAIVTMQDQSGLISNRVMQRFTQFANDREEALDDIGITVQADNQLSLDQSKLDRSLQNNYESTKNLIGGAGGLAPAMERRTSNLLNSPVTALIQGNNDVQAQQQQMASQLNQYLLFSQPNRFYAQYASAGGSFNFFL</sequence>
<protein>
    <recommendedName>
        <fullName evidence="5">Flagellar hook-associated protein 2</fullName>
        <shortName evidence="5">HAP2</shortName>
    </recommendedName>
    <alternativeName>
        <fullName evidence="5">Flagellar cap protein</fullName>
    </alternativeName>
</protein>
<comment type="subcellular location">
    <subcellularLocation>
        <location evidence="5">Secreted</location>
    </subcellularLocation>
    <subcellularLocation>
        <location evidence="5">Bacterial flagellum</location>
    </subcellularLocation>
</comment>
<evidence type="ECO:0000256" key="1">
    <source>
        <dbReference type="ARBA" id="ARBA00009764"/>
    </source>
</evidence>
<dbReference type="InterPro" id="IPR003481">
    <property type="entry name" value="FliD_N"/>
</dbReference>
<evidence type="ECO:0000256" key="3">
    <source>
        <dbReference type="ARBA" id="ARBA00023054"/>
    </source>
</evidence>
<evidence type="ECO:0000259" key="7">
    <source>
        <dbReference type="Pfam" id="PF07195"/>
    </source>
</evidence>
<dbReference type="Pfam" id="PF02465">
    <property type="entry name" value="FliD_N"/>
    <property type="match status" value="1"/>
</dbReference>
<evidence type="ECO:0000256" key="2">
    <source>
        <dbReference type="ARBA" id="ARBA00011255"/>
    </source>
</evidence>
<dbReference type="InterPro" id="IPR010809">
    <property type="entry name" value="FliD_C"/>
</dbReference>
<keyword evidence="8" id="KW-0282">Flagellum</keyword>
<reference evidence="8 9" key="1">
    <citation type="submission" date="2019-03" db="EMBL/GenBank/DDBJ databases">
        <title>Genomic Encyclopedia of Type Strains, Phase IV (KMG-IV): sequencing the most valuable type-strain genomes for metagenomic binning, comparative biology and taxonomic classification.</title>
        <authorList>
            <person name="Goeker M."/>
        </authorList>
    </citation>
    <scope>NUCLEOTIDE SEQUENCE [LARGE SCALE GENOMIC DNA]</scope>
    <source>
        <strain evidence="8 9">DSM 11170</strain>
    </source>
</reference>
<proteinExistence type="inferred from homology"/>
<dbReference type="EMBL" id="SLXT01000016">
    <property type="protein sequence ID" value="TCP63704.1"/>
    <property type="molecule type" value="Genomic_DNA"/>
</dbReference>
<dbReference type="GO" id="GO:0009421">
    <property type="term" value="C:bacterial-type flagellum filament cap"/>
    <property type="evidence" value="ECO:0007669"/>
    <property type="project" value="InterPro"/>
</dbReference>
<dbReference type="RefSeq" id="WP_131919541.1">
    <property type="nucleotide sequence ID" value="NZ_JAOQNU010000015.1"/>
</dbReference>
<evidence type="ECO:0000256" key="4">
    <source>
        <dbReference type="ARBA" id="ARBA00023143"/>
    </source>
</evidence>
<keyword evidence="9" id="KW-1185">Reference proteome</keyword>
<evidence type="ECO:0000313" key="8">
    <source>
        <dbReference type="EMBL" id="TCP63704.1"/>
    </source>
</evidence>
<dbReference type="GO" id="GO:0009424">
    <property type="term" value="C:bacterial-type flagellum hook"/>
    <property type="evidence" value="ECO:0007669"/>
    <property type="project" value="UniProtKB-UniRule"/>
</dbReference>
<dbReference type="GO" id="GO:0071973">
    <property type="term" value="P:bacterial-type flagellum-dependent cell motility"/>
    <property type="evidence" value="ECO:0007669"/>
    <property type="project" value="TreeGrafter"/>
</dbReference>
<keyword evidence="5" id="KW-0964">Secreted</keyword>
<keyword evidence="8" id="KW-0966">Cell projection</keyword>
<evidence type="ECO:0000256" key="5">
    <source>
        <dbReference type="RuleBase" id="RU362066"/>
    </source>
</evidence>
<accession>A0A4R2RL92</accession>
<keyword evidence="3" id="KW-0175">Coiled coil</keyword>
<comment type="similarity">
    <text evidence="1 5">Belongs to the FliD family.</text>
</comment>
<evidence type="ECO:0000259" key="6">
    <source>
        <dbReference type="Pfam" id="PF02465"/>
    </source>
</evidence>